<protein>
    <submittedName>
        <fullName evidence="1">Uncharacterized protein</fullName>
    </submittedName>
</protein>
<keyword evidence="2" id="KW-1185">Reference proteome</keyword>
<sequence>MIGRRSSLLKPGCPSMGIQMSQPLFMGLLHCCSRWKYFRIERKCPGETCCATPGELCKDESIQDIHLKSALKNVELRVCCSRSCLRPILKLRTNGKNASEK</sequence>
<accession>A0AAV4MFH1</accession>
<evidence type="ECO:0000313" key="1">
    <source>
        <dbReference type="EMBL" id="GIX70623.1"/>
    </source>
</evidence>
<gene>
    <name evidence="1" type="ORF">CEXT_424871</name>
</gene>
<dbReference type="Proteomes" id="UP001054945">
    <property type="component" value="Unassembled WGS sequence"/>
</dbReference>
<comment type="caution">
    <text evidence="1">The sequence shown here is derived from an EMBL/GenBank/DDBJ whole genome shotgun (WGS) entry which is preliminary data.</text>
</comment>
<organism evidence="1 2">
    <name type="scientific">Caerostris extrusa</name>
    <name type="common">Bark spider</name>
    <name type="synonym">Caerostris bankana</name>
    <dbReference type="NCBI Taxonomy" id="172846"/>
    <lineage>
        <taxon>Eukaryota</taxon>
        <taxon>Metazoa</taxon>
        <taxon>Ecdysozoa</taxon>
        <taxon>Arthropoda</taxon>
        <taxon>Chelicerata</taxon>
        <taxon>Arachnida</taxon>
        <taxon>Araneae</taxon>
        <taxon>Araneomorphae</taxon>
        <taxon>Entelegynae</taxon>
        <taxon>Araneoidea</taxon>
        <taxon>Araneidae</taxon>
        <taxon>Caerostris</taxon>
    </lineage>
</organism>
<name>A0AAV4MFH1_CAEEX</name>
<reference evidence="1 2" key="1">
    <citation type="submission" date="2021-06" db="EMBL/GenBank/DDBJ databases">
        <title>Caerostris extrusa draft genome.</title>
        <authorList>
            <person name="Kono N."/>
            <person name="Arakawa K."/>
        </authorList>
    </citation>
    <scope>NUCLEOTIDE SEQUENCE [LARGE SCALE GENOMIC DNA]</scope>
</reference>
<dbReference type="AlphaFoldDB" id="A0AAV4MFH1"/>
<proteinExistence type="predicted"/>
<evidence type="ECO:0000313" key="2">
    <source>
        <dbReference type="Proteomes" id="UP001054945"/>
    </source>
</evidence>
<dbReference type="EMBL" id="BPLR01002155">
    <property type="protein sequence ID" value="GIX70623.1"/>
    <property type="molecule type" value="Genomic_DNA"/>
</dbReference>